<protein>
    <submittedName>
        <fullName evidence="4">Uncharacterized protein</fullName>
    </submittedName>
</protein>
<feature type="chain" id="PRO_5044792441" evidence="3">
    <location>
        <begin position="19"/>
        <end position="318"/>
    </location>
</feature>
<sequence>MKFSTAFSLAILAAPASAFTTTTCSSSISRASDSGLAMTGSPFFTSSVSEALDKELSYSPGKADTDFARKYGNLAGAKVRTVGEAFTEFTDELGTPVNALYKGICTDLVGSLHLIKVNARFRKDAVFSLGLVAVLDLVLKNYPEQDTARRIKSAMIKSVGLNESEIDAEASALAAWAQGKTKEEVAAALRGEGDSLLAAIAGAARGDEYWMYSRFFGIGLIKIMEIVGIEQDMSVAYDVMENWMGKCLEKPYYTACSDSDLYFKQKGKLDMMETMMKEIEIREKKRMADRLEAKAEMALKAAEKAVKLQEEVDKEKVA</sequence>
<organism evidence="4 5">
    <name type="scientific">Stephanodiscus triporus</name>
    <dbReference type="NCBI Taxonomy" id="2934178"/>
    <lineage>
        <taxon>Eukaryota</taxon>
        <taxon>Sar</taxon>
        <taxon>Stramenopiles</taxon>
        <taxon>Ochrophyta</taxon>
        <taxon>Bacillariophyta</taxon>
        <taxon>Coscinodiscophyceae</taxon>
        <taxon>Thalassiosirophycidae</taxon>
        <taxon>Stephanodiscales</taxon>
        <taxon>Stephanodiscaceae</taxon>
        <taxon>Stephanodiscus</taxon>
    </lineage>
</organism>
<dbReference type="Proteomes" id="UP001530315">
    <property type="component" value="Unassembled WGS sequence"/>
</dbReference>
<evidence type="ECO:0000256" key="2">
    <source>
        <dbReference type="SAM" id="Coils"/>
    </source>
</evidence>
<keyword evidence="5" id="KW-1185">Reference proteome</keyword>
<feature type="signal peptide" evidence="3">
    <location>
        <begin position="1"/>
        <end position="18"/>
    </location>
</feature>
<dbReference type="PANTHER" id="PTHR34793">
    <property type="entry name" value="PROTEIN THYLAKOID FORMATION 1, CHLOROPLASTIC"/>
    <property type="match status" value="1"/>
</dbReference>
<comment type="caution">
    <text evidence="4">The sequence shown here is derived from an EMBL/GenBank/DDBJ whole genome shotgun (WGS) entry which is preliminary data.</text>
</comment>
<evidence type="ECO:0000256" key="3">
    <source>
        <dbReference type="SAM" id="SignalP"/>
    </source>
</evidence>
<dbReference type="AlphaFoldDB" id="A0ABD3N9Z8"/>
<proteinExistence type="predicted"/>
<evidence type="ECO:0000256" key="1">
    <source>
        <dbReference type="ARBA" id="ARBA00023054"/>
    </source>
</evidence>
<reference evidence="4 5" key="1">
    <citation type="submission" date="2024-10" db="EMBL/GenBank/DDBJ databases">
        <title>Updated reference genomes for cyclostephanoid diatoms.</title>
        <authorList>
            <person name="Roberts W.R."/>
            <person name="Alverson A.J."/>
        </authorList>
    </citation>
    <scope>NUCLEOTIDE SEQUENCE [LARGE SCALE GENOMIC DNA]</scope>
    <source>
        <strain evidence="4 5">AJA276-08</strain>
    </source>
</reference>
<dbReference type="EMBL" id="JALLAZ020001565">
    <property type="protein sequence ID" value="KAL3772884.1"/>
    <property type="molecule type" value="Genomic_DNA"/>
</dbReference>
<name>A0ABD3N9Z8_9STRA</name>
<gene>
    <name evidence="4" type="ORF">ACHAW5_002149</name>
</gene>
<evidence type="ECO:0000313" key="4">
    <source>
        <dbReference type="EMBL" id="KAL3772884.1"/>
    </source>
</evidence>
<keyword evidence="3" id="KW-0732">Signal</keyword>
<feature type="coiled-coil region" evidence="2">
    <location>
        <begin position="281"/>
        <end position="308"/>
    </location>
</feature>
<dbReference type="PANTHER" id="PTHR34793:SF1">
    <property type="entry name" value="PROTEIN THYLAKOID FORMATION 1, CHLOROPLASTIC"/>
    <property type="match status" value="1"/>
</dbReference>
<keyword evidence="1 2" id="KW-0175">Coiled coil</keyword>
<dbReference type="Pfam" id="PF11264">
    <property type="entry name" value="ThylakoidFormat"/>
    <property type="match status" value="1"/>
</dbReference>
<accession>A0ABD3N9Z8</accession>
<dbReference type="InterPro" id="IPR017499">
    <property type="entry name" value="Thf1"/>
</dbReference>
<evidence type="ECO:0000313" key="5">
    <source>
        <dbReference type="Proteomes" id="UP001530315"/>
    </source>
</evidence>